<accession>A0A3Q2HDY5</accession>
<dbReference type="Bgee" id="ENSECAG00000013956">
    <property type="expression patterns" value="Expressed in articular cartilage of joint and 18 other cell types or tissues"/>
</dbReference>
<evidence type="ECO:0000313" key="2">
    <source>
        <dbReference type="Ensembl" id="ENSECAP00000032530.2"/>
    </source>
</evidence>
<organism evidence="2 3">
    <name type="scientific">Equus caballus</name>
    <name type="common">Horse</name>
    <dbReference type="NCBI Taxonomy" id="9796"/>
    <lineage>
        <taxon>Eukaryota</taxon>
        <taxon>Metazoa</taxon>
        <taxon>Chordata</taxon>
        <taxon>Craniata</taxon>
        <taxon>Vertebrata</taxon>
        <taxon>Euteleostomi</taxon>
        <taxon>Mammalia</taxon>
        <taxon>Eutheria</taxon>
        <taxon>Laurasiatheria</taxon>
        <taxon>Perissodactyla</taxon>
        <taxon>Equidae</taxon>
        <taxon>Equus</taxon>
    </lineage>
</organism>
<proteinExistence type="predicted"/>
<dbReference type="Proteomes" id="UP000002281">
    <property type="component" value="Chromosome 7"/>
</dbReference>
<evidence type="ECO:0000313" key="3">
    <source>
        <dbReference type="Proteomes" id="UP000002281"/>
    </source>
</evidence>
<keyword evidence="3" id="KW-1185">Reference proteome</keyword>
<dbReference type="GeneTree" id="ENSGT00940000155457"/>
<dbReference type="AlphaFoldDB" id="A0A3Q2HDY5"/>
<feature type="compositionally biased region" description="Polar residues" evidence="1">
    <location>
        <begin position="104"/>
        <end position="115"/>
    </location>
</feature>
<feature type="compositionally biased region" description="Low complexity" evidence="1">
    <location>
        <begin position="116"/>
        <end position="132"/>
    </location>
</feature>
<reference evidence="2" key="3">
    <citation type="submission" date="2025-09" db="UniProtKB">
        <authorList>
            <consortium name="Ensembl"/>
        </authorList>
    </citation>
    <scope>IDENTIFICATION</scope>
    <source>
        <strain evidence="2">Thoroughbred</strain>
    </source>
</reference>
<feature type="compositionally biased region" description="Basic and acidic residues" evidence="1">
    <location>
        <begin position="57"/>
        <end position="67"/>
    </location>
</feature>
<feature type="region of interest" description="Disordered" evidence="1">
    <location>
        <begin position="100"/>
        <end position="157"/>
    </location>
</feature>
<reference evidence="2 3" key="1">
    <citation type="journal article" date="2009" name="Science">
        <title>Genome sequence, comparative analysis, and population genetics of the domestic horse.</title>
        <authorList>
            <consortium name="Broad Institute Genome Sequencing Platform"/>
            <consortium name="Broad Institute Whole Genome Assembly Team"/>
            <person name="Wade C.M."/>
            <person name="Giulotto E."/>
            <person name="Sigurdsson S."/>
            <person name="Zoli M."/>
            <person name="Gnerre S."/>
            <person name="Imsland F."/>
            <person name="Lear T.L."/>
            <person name="Adelson D.L."/>
            <person name="Bailey E."/>
            <person name="Bellone R.R."/>
            <person name="Bloecker H."/>
            <person name="Distl O."/>
            <person name="Edgar R.C."/>
            <person name="Garber M."/>
            <person name="Leeb T."/>
            <person name="Mauceli E."/>
            <person name="MacLeod J.N."/>
            <person name="Penedo M.C.T."/>
            <person name="Raison J.M."/>
            <person name="Sharpe T."/>
            <person name="Vogel J."/>
            <person name="Andersson L."/>
            <person name="Antczak D.F."/>
            <person name="Biagi T."/>
            <person name="Binns M.M."/>
            <person name="Chowdhary B.P."/>
            <person name="Coleman S.J."/>
            <person name="Della Valle G."/>
            <person name="Fryc S."/>
            <person name="Guerin G."/>
            <person name="Hasegawa T."/>
            <person name="Hill E.W."/>
            <person name="Jurka J."/>
            <person name="Kiialainen A."/>
            <person name="Lindgren G."/>
            <person name="Liu J."/>
            <person name="Magnani E."/>
            <person name="Mickelson J.R."/>
            <person name="Murray J."/>
            <person name="Nergadze S.G."/>
            <person name="Onofrio R."/>
            <person name="Pedroni S."/>
            <person name="Piras M.F."/>
            <person name="Raudsepp T."/>
            <person name="Rocchi M."/>
            <person name="Roeed K.H."/>
            <person name="Ryder O.A."/>
            <person name="Searle S."/>
            <person name="Skow L."/>
            <person name="Swinburne J.E."/>
            <person name="Syvaenen A.C."/>
            <person name="Tozaki T."/>
            <person name="Valberg S.J."/>
            <person name="Vaudin M."/>
            <person name="White J.R."/>
            <person name="Zody M.C."/>
            <person name="Lander E.S."/>
            <person name="Lindblad-Toh K."/>
        </authorList>
    </citation>
    <scope>NUCLEOTIDE SEQUENCE [LARGE SCALE GENOMIC DNA]</scope>
    <source>
        <strain evidence="2 3">Thoroughbred</strain>
    </source>
</reference>
<evidence type="ECO:0000313" key="4">
    <source>
        <dbReference type="VGNC" id="VGNC:22494"/>
    </source>
</evidence>
<sequence length="157" mass="17003">MTPPLQGPHARIRKKPKALPYRREHSPGDLPPPPLPPPEEEASWALGLRAAGSMSSLERERSGERRMVPAGPLGTQWGTHLDAALLSCAAEEAWLPYSRPSFLSRGQGTSTCSTAGSNSSRGSGSSRGSRGPGRSRSRSRSRSQSQRPGQKRREEPR</sequence>
<name>A0A3Q2HDY5_HORSE</name>
<gene>
    <name evidence="2 4" type="primary">ROBO3</name>
</gene>
<reference evidence="2" key="2">
    <citation type="submission" date="2025-08" db="UniProtKB">
        <authorList>
            <consortium name="Ensembl"/>
        </authorList>
    </citation>
    <scope>IDENTIFICATION</scope>
    <source>
        <strain evidence="2">Thoroughbred</strain>
    </source>
</reference>
<feature type="region of interest" description="Disordered" evidence="1">
    <location>
        <begin position="1"/>
        <end position="74"/>
    </location>
</feature>
<dbReference type="Ensembl" id="ENSECAT00000055783.3">
    <property type="protein sequence ID" value="ENSECAP00000032530.2"/>
    <property type="gene ID" value="ENSECAG00000013956.4"/>
</dbReference>
<protein>
    <submittedName>
        <fullName evidence="2">Roundabout guidance receptor 3</fullName>
    </submittedName>
</protein>
<evidence type="ECO:0000256" key="1">
    <source>
        <dbReference type="SAM" id="MobiDB-lite"/>
    </source>
</evidence>
<dbReference type="VGNC" id="VGNC:22494">
    <property type="gene designation" value="ROBO3"/>
</dbReference>